<reference evidence="1 2" key="1">
    <citation type="submission" date="2014-02" db="EMBL/GenBank/DDBJ databases">
        <title>Genome sequence of Brachybacterium phenoliresistens strain W13A50.</title>
        <authorList>
            <person name="Wang X."/>
        </authorList>
    </citation>
    <scope>NUCLEOTIDE SEQUENCE [LARGE SCALE GENOMIC DNA]</scope>
    <source>
        <strain evidence="1 2">W13A50</strain>
    </source>
</reference>
<dbReference type="InterPro" id="IPR027417">
    <property type="entry name" value="P-loop_NTPase"/>
</dbReference>
<keyword evidence="1" id="KW-0808">Transferase</keyword>
<dbReference type="eggNOG" id="COG0645">
    <property type="taxonomic scope" value="Bacteria"/>
</dbReference>
<dbReference type="RefSeq" id="WP_038374382.1">
    <property type="nucleotide sequence ID" value="NZ_BAAAOW010000001.1"/>
</dbReference>
<accession>Z9JNX1</accession>
<comment type="caution">
    <text evidence="1">The sequence shown here is derived from an EMBL/GenBank/DDBJ whole genome shotgun (WGS) entry which is preliminary data.</text>
</comment>
<evidence type="ECO:0000313" key="2">
    <source>
        <dbReference type="Proteomes" id="UP000023067"/>
    </source>
</evidence>
<dbReference type="Gene3D" id="3.40.50.300">
    <property type="entry name" value="P-loop containing nucleotide triphosphate hydrolases"/>
    <property type="match status" value="1"/>
</dbReference>
<dbReference type="SUPFAM" id="SSF52540">
    <property type="entry name" value="P-loop containing nucleoside triphosphate hydrolases"/>
    <property type="match status" value="1"/>
</dbReference>
<protein>
    <submittedName>
        <fullName evidence="1">Kinase</fullName>
    </submittedName>
</protein>
<dbReference type="HOGENOM" id="CLU_105030_2_0_11"/>
<dbReference type="OrthoDB" id="2639622at2"/>
<dbReference type="GO" id="GO:0016301">
    <property type="term" value="F:kinase activity"/>
    <property type="evidence" value="ECO:0007669"/>
    <property type="project" value="UniProtKB-KW"/>
</dbReference>
<dbReference type="Pfam" id="PF13671">
    <property type="entry name" value="AAA_33"/>
    <property type="match status" value="1"/>
</dbReference>
<dbReference type="Proteomes" id="UP000023067">
    <property type="component" value="Unassembled WGS sequence"/>
</dbReference>
<dbReference type="STRING" id="396014.BF93_09760"/>
<evidence type="ECO:0000313" key="1">
    <source>
        <dbReference type="EMBL" id="EWS79708.1"/>
    </source>
</evidence>
<proteinExistence type="predicted"/>
<dbReference type="EMBL" id="JDYK01000026">
    <property type="protein sequence ID" value="EWS79708.1"/>
    <property type="molecule type" value="Genomic_DNA"/>
</dbReference>
<sequence>MPPQPSLHLTVGLPGVGKTTLARRLEQEHGALRLTPDDWMMPLFGQLEVEPARDVLEGRFLVVADRVLRGGMSVILDFGCWSAPERYAIRDLAERAGARFVLHALSLPEPERRRRADARFREGAGTTVDISAADHDRYAAMFEPPDAQELRGAPIPAPPEGCGSWAAWACGRWPSLPRLDLGRS</sequence>
<gene>
    <name evidence="1" type="ORF">BF93_09760</name>
</gene>
<dbReference type="PATRIC" id="fig|396014.3.peg.3450"/>
<keyword evidence="1" id="KW-0418">Kinase</keyword>
<dbReference type="AlphaFoldDB" id="Z9JNX1"/>
<organism evidence="1 2">
    <name type="scientific">Brachybacterium phenoliresistens</name>
    <dbReference type="NCBI Taxonomy" id="396014"/>
    <lineage>
        <taxon>Bacteria</taxon>
        <taxon>Bacillati</taxon>
        <taxon>Actinomycetota</taxon>
        <taxon>Actinomycetes</taxon>
        <taxon>Micrococcales</taxon>
        <taxon>Dermabacteraceae</taxon>
        <taxon>Brachybacterium</taxon>
    </lineage>
</organism>
<name>Z9JNX1_9MICO</name>
<keyword evidence="2" id="KW-1185">Reference proteome</keyword>